<organism evidence="3 4">
    <name type="scientific">Cohnella ginsengisoli</name>
    <dbReference type="NCBI Taxonomy" id="425004"/>
    <lineage>
        <taxon>Bacteria</taxon>
        <taxon>Bacillati</taxon>
        <taxon>Bacillota</taxon>
        <taxon>Bacilli</taxon>
        <taxon>Bacillales</taxon>
        <taxon>Paenibacillaceae</taxon>
        <taxon>Cohnella</taxon>
    </lineage>
</organism>
<feature type="domain" description="DUF1206" evidence="2">
    <location>
        <begin position="18"/>
        <end position="90"/>
    </location>
</feature>
<sequence>MFDPLRVGRDPKGILERIGFLCSAVSYGLLVRPTYRILAGGPGKAHNGAQTTQTQHSVAKVLSMPLGRWLAGLAGLIVIAVGLIQIYRGIRLHFDRQTQPRGLSSRHAVWVKHLGRYGMVSRGVLFIIVGVLVLLSAYQVNPGKAQGFDGALRMLLRQPYGVWLMGIVAAGLIAMGLYSMFIALWFRLKR</sequence>
<feature type="transmembrane region" description="Helical" evidence="1">
    <location>
        <begin position="69"/>
        <end position="87"/>
    </location>
</feature>
<dbReference type="Proteomes" id="UP001153387">
    <property type="component" value="Unassembled WGS sequence"/>
</dbReference>
<evidence type="ECO:0000313" key="4">
    <source>
        <dbReference type="Proteomes" id="UP001153387"/>
    </source>
</evidence>
<gene>
    <name evidence="3" type="ORF">OMP38_20115</name>
</gene>
<accession>A0A9X4QNY9</accession>
<comment type="caution">
    <text evidence="3">The sequence shown here is derived from an EMBL/GenBank/DDBJ whole genome shotgun (WGS) entry which is preliminary data.</text>
</comment>
<feature type="transmembrane region" description="Helical" evidence="1">
    <location>
        <begin position="123"/>
        <end position="140"/>
    </location>
</feature>
<feature type="domain" description="DUF1206" evidence="2">
    <location>
        <begin position="118"/>
        <end position="184"/>
    </location>
</feature>
<keyword evidence="1" id="KW-0472">Membrane</keyword>
<evidence type="ECO:0000313" key="3">
    <source>
        <dbReference type="EMBL" id="MDG0792922.1"/>
    </source>
</evidence>
<proteinExistence type="predicted"/>
<evidence type="ECO:0000256" key="1">
    <source>
        <dbReference type="SAM" id="Phobius"/>
    </source>
</evidence>
<keyword evidence="1" id="KW-0812">Transmembrane</keyword>
<dbReference type="InterPro" id="IPR009597">
    <property type="entry name" value="DUF1206"/>
</dbReference>
<evidence type="ECO:0000259" key="2">
    <source>
        <dbReference type="Pfam" id="PF06724"/>
    </source>
</evidence>
<protein>
    <submittedName>
        <fullName evidence="3">DUF1206 domain-containing protein</fullName>
    </submittedName>
</protein>
<dbReference type="AlphaFoldDB" id="A0A9X4QNY9"/>
<name>A0A9X4QNY9_9BACL</name>
<keyword evidence="4" id="KW-1185">Reference proteome</keyword>
<reference evidence="3 4" key="1">
    <citation type="submission" date="2022-10" db="EMBL/GenBank/DDBJ databases">
        <title>Comparative genomic analysis of Cohnella hashimotonis sp. nov., isolated from the International Space Station.</title>
        <authorList>
            <person name="Simpson A."/>
            <person name="Venkateswaran K."/>
        </authorList>
    </citation>
    <scope>NUCLEOTIDE SEQUENCE [LARGE SCALE GENOMIC DNA]</scope>
    <source>
        <strain evidence="3 4">DSM 18997</strain>
    </source>
</reference>
<dbReference type="EMBL" id="JAPDHZ010000003">
    <property type="protein sequence ID" value="MDG0792922.1"/>
    <property type="molecule type" value="Genomic_DNA"/>
</dbReference>
<dbReference type="Pfam" id="PF06724">
    <property type="entry name" value="DUF1206"/>
    <property type="match status" value="2"/>
</dbReference>
<keyword evidence="1" id="KW-1133">Transmembrane helix</keyword>
<feature type="transmembrane region" description="Helical" evidence="1">
    <location>
        <begin position="160"/>
        <end position="186"/>
    </location>
</feature>